<dbReference type="Gene3D" id="2.10.70.10">
    <property type="entry name" value="Complement Module, domain 1"/>
    <property type="match status" value="3"/>
</dbReference>
<dbReference type="SMART" id="SM00028">
    <property type="entry name" value="TPR"/>
    <property type="match status" value="6"/>
</dbReference>
<name>K1S6J0_MAGGI</name>
<dbReference type="Pfam" id="PF00084">
    <property type="entry name" value="Sushi"/>
    <property type="match status" value="2"/>
</dbReference>
<dbReference type="PANTHER" id="PTHR44523">
    <property type="entry name" value="TETRATRICOPEPTIDE REPEAT PROTEIN 13"/>
    <property type="match status" value="1"/>
</dbReference>
<feature type="domain" description="Sushi" evidence="5">
    <location>
        <begin position="167"/>
        <end position="235"/>
    </location>
</feature>
<feature type="compositionally biased region" description="Low complexity" evidence="3">
    <location>
        <begin position="491"/>
        <end position="504"/>
    </location>
</feature>
<dbReference type="InterPro" id="IPR035976">
    <property type="entry name" value="Sushi/SCR/CCP_sf"/>
</dbReference>
<protein>
    <submittedName>
        <fullName evidence="6">Tetratricopeptide repeat protein 13</fullName>
    </submittedName>
</protein>
<evidence type="ECO:0000259" key="5">
    <source>
        <dbReference type="PROSITE" id="PS50923"/>
    </source>
</evidence>
<feature type="repeat" description="TPR" evidence="2">
    <location>
        <begin position="829"/>
        <end position="862"/>
    </location>
</feature>
<feature type="region of interest" description="Disordered" evidence="3">
    <location>
        <begin position="467"/>
        <end position="504"/>
    </location>
</feature>
<accession>K1S6J0</accession>
<dbReference type="PANTHER" id="PTHR44523:SF1">
    <property type="entry name" value="TETRATRICOPEPTIDE REPEAT PROTEIN 13"/>
    <property type="match status" value="1"/>
</dbReference>
<feature type="transmembrane region" description="Helical" evidence="4">
    <location>
        <begin position="322"/>
        <end position="345"/>
    </location>
</feature>
<keyword evidence="2" id="KW-0802">TPR repeat</keyword>
<feature type="repeat" description="TPR" evidence="2">
    <location>
        <begin position="897"/>
        <end position="930"/>
    </location>
</feature>
<dbReference type="SUPFAM" id="SSF48452">
    <property type="entry name" value="TPR-like"/>
    <property type="match status" value="1"/>
</dbReference>
<dbReference type="Gene3D" id="1.25.40.10">
    <property type="entry name" value="Tetratricopeptide repeat domain"/>
    <property type="match status" value="2"/>
</dbReference>
<feature type="domain" description="Sushi" evidence="5">
    <location>
        <begin position="40"/>
        <end position="96"/>
    </location>
</feature>
<dbReference type="InParanoid" id="K1S6J0"/>
<dbReference type="PROSITE" id="PS50005">
    <property type="entry name" value="TPR"/>
    <property type="match status" value="4"/>
</dbReference>
<organism evidence="6">
    <name type="scientific">Magallana gigas</name>
    <name type="common">Pacific oyster</name>
    <name type="synonym">Crassostrea gigas</name>
    <dbReference type="NCBI Taxonomy" id="29159"/>
    <lineage>
        <taxon>Eukaryota</taxon>
        <taxon>Metazoa</taxon>
        <taxon>Spiralia</taxon>
        <taxon>Lophotrochozoa</taxon>
        <taxon>Mollusca</taxon>
        <taxon>Bivalvia</taxon>
        <taxon>Autobranchia</taxon>
        <taxon>Pteriomorphia</taxon>
        <taxon>Ostreida</taxon>
        <taxon>Ostreoidea</taxon>
        <taxon>Ostreidae</taxon>
        <taxon>Magallana</taxon>
    </lineage>
</organism>
<dbReference type="SMART" id="SM00032">
    <property type="entry name" value="CCP"/>
    <property type="match status" value="4"/>
</dbReference>
<dbReference type="CDD" id="cd00033">
    <property type="entry name" value="CCP"/>
    <property type="match status" value="3"/>
</dbReference>
<keyword evidence="1" id="KW-0768">Sushi</keyword>
<evidence type="ECO:0000256" key="2">
    <source>
        <dbReference type="PROSITE-ProRule" id="PRU00339"/>
    </source>
</evidence>
<keyword evidence="4" id="KW-0472">Membrane</keyword>
<sequence>MSVWNELERFAEGKRSMSMTRTKLVVTIFKARFRSYGPDHSCGEFPAVLDGQIEYRDIYAFVKCNKGYELKGDGTFKCDQHSGSKWSPGTRPTCQQKDECPIPPLNHADIMRREDRKEAVLYCRDGYVLKSLAESFGRSFEVYCYKDVWYLTPGVPVRDCVKRTAYDKCEQPPKVPHAKWIYEPDEQEEPPFERFSFAEGDKIQYYCETGYKLIGEPTVVCQEKGRWSDLPICLQTGTSCQVPIIPNGECSCWTTKSSSCTHVYHLGRVACTCDSGYQSLGQEVLTCNNGKWDRYTPSCISLTPTEVSVEDTTQDNSHMNTLAVVIATACSVLGLLLMVMVIVILRRKKPSHHHHQRFYDQGTMPPPYGRVYPIDEHDRVALIGYESARLPTYEEATTDTASQQVASPRSAQEFRPLPNIPFQLRSPALPSIDSTSRHSVITTTTGNAEVFGSIDTVNFSMSDASTAGTVDTMDSRTSRPSHGSRTATAGSLESSRENLSSEDAPLLENNTLQLNTETQDENVLVECSLRRLPPHQTTHPLTSRLYFPQGAGSGGWLALSLGELKVNIQAIQFTENIHVENEDGTTQIFEVKRLEPMSGEACAICSQNTVNSSPRLAPIRSNVFIAVGEVATECEENSAKLPVGLCSNAKDQGHCTRDGVSCEHSPEDLAEDLLASEQVPMQTKNNDIDSKLALGFVSINVGNLDDAMQIFNNILVYHPDSVGAYYGRGIVYQRMGIQEIANAAKSVREFTEAIMKDENHHEIYERRAESYIALQHFNDALKDLNIAAKSSSSKRLFFIRGIVHLLLENFVEAEEDFRRNLDTDNSLYVGSYFHLGLALYYQGKVRNAIEVFKDVLKLKPDHVEASTSLGQAFREIGNLKPAWKRFNQSVHMNPNHAQTWQLWGSMLYTQGEHRGARLHFDKCLDINPSNINCQYMKSLTYITMGKYYQGLKSSMKVMINNTPAIKASPEFIKAHYLREYARFLHSKLDTPLVDLDIDSFHPEFKDRWTKQLPFHFKKTYKEQPGLQPEIKG</sequence>
<feature type="domain" description="Sushi" evidence="5">
    <location>
        <begin position="238"/>
        <end position="301"/>
    </location>
</feature>
<keyword evidence="4" id="KW-1133">Transmembrane helix</keyword>
<dbReference type="Pfam" id="PF13432">
    <property type="entry name" value="TPR_16"/>
    <property type="match status" value="2"/>
</dbReference>
<feature type="repeat" description="TPR" evidence="2">
    <location>
        <begin position="688"/>
        <end position="721"/>
    </location>
</feature>
<evidence type="ECO:0000256" key="4">
    <source>
        <dbReference type="SAM" id="Phobius"/>
    </source>
</evidence>
<dbReference type="SUPFAM" id="SSF57535">
    <property type="entry name" value="Complement control module/SCR domain"/>
    <property type="match status" value="3"/>
</dbReference>
<proteinExistence type="predicted"/>
<comment type="caution">
    <text evidence="1">Lacks conserved residue(s) required for the propagation of feature annotation.</text>
</comment>
<feature type="compositionally biased region" description="Polar residues" evidence="3">
    <location>
        <begin position="478"/>
        <end position="489"/>
    </location>
</feature>
<feature type="repeat" description="TPR" evidence="2">
    <location>
        <begin position="863"/>
        <end position="896"/>
    </location>
</feature>
<dbReference type="InterPro" id="IPR019734">
    <property type="entry name" value="TPR_rpt"/>
</dbReference>
<dbReference type="PROSITE" id="PS50293">
    <property type="entry name" value="TPR_REGION"/>
    <property type="match status" value="1"/>
</dbReference>
<dbReference type="EMBL" id="JH816405">
    <property type="protein sequence ID" value="EKC43036.1"/>
    <property type="molecule type" value="Genomic_DNA"/>
</dbReference>
<dbReference type="InterPro" id="IPR000436">
    <property type="entry name" value="Sushi_SCR_CCP_dom"/>
</dbReference>
<evidence type="ECO:0000256" key="3">
    <source>
        <dbReference type="SAM" id="MobiDB-lite"/>
    </source>
</evidence>
<keyword evidence="4" id="KW-0812">Transmembrane</keyword>
<dbReference type="PROSITE" id="PS50923">
    <property type="entry name" value="SUSHI"/>
    <property type="match status" value="3"/>
</dbReference>
<gene>
    <name evidence="6" type="ORF">CGI_10018022</name>
</gene>
<reference evidence="6" key="1">
    <citation type="journal article" date="2012" name="Nature">
        <title>The oyster genome reveals stress adaptation and complexity of shell formation.</title>
        <authorList>
            <person name="Zhang G."/>
            <person name="Fang X."/>
            <person name="Guo X."/>
            <person name="Li L."/>
            <person name="Luo R."/>
            <person name="Xu F."/>
            <person name="Yang P."/>
            <person name="Zhang L."/>
            <person name="Wang X."/>
            <person name="Qi H."/>
            <person name="Xiong Z."/>
            <person name="Que H."/>
            <person name="Xie Y."/>
            <person name="Holland P.W."/>
            <person name="Paps J."/>
            <person name="Zhu Y."/>
            <person name="Wu F."/>
            <person name="Chen Y."/>
            <person name="Wang J."/>
            <person name="Peng C."/>
            <person name="Meng J."/>
            <person name="Yang L."/>
            <person name="Liu J."/>
            <person name="Wen B."/>
            <person name="Zhang N."/>
            <person name="Huang Z."/>
            <person name="Zhu Q."/>
            <person name="Feng Y."/>
            <person name="Mount A."/>
            <person name="Hedgecock D."/>
            <person name="Xu Z."/>
            <person name="Liu Y."/>
            <person name="Domazet-Loso T."/>
            <person name="Du Y."/>
            <person name="Sun X."/>
            <person name="Zhang S."/>
            <person name="Liu B."/>
            <person name="Cheng P."/>
            <person name="Jiang X."/>
            <person name="Li J."/>
            <person name="Fan D."/>
            <person name="Wang W."/>
            <person name="Fu W."/>
            <person name="Wang T."/>
            <person name="Wang B."/>
            <person name="Zhang J."/>
            <person name="Peng Z."/>
            <person name="Li Y."/>
            <person name="Li N."/>
            <person name="Wang J."/>
            <person name="Chen M."/>
            <person name="He Y."/>
            <person name="Tan F."/>
            <person name="Song X."/>
            <person name="Zheng Q."/>
            <person name="Huang R."/>
            <person name="Yang H."/>
            <person name="Du X."/>
            <person name="Chen L."/>
            <person name="Yang M."/>
            <person name="Gaffney P.M."/>
            <person name="Wang S."/>
            <person name="Luo L."/>
            <person name="She Z."/>
            <person name="Ming Y."/>
            <person name="Huang W."/>
            <person name="Zhang S."/>
            <person name="Huang B."/>
            <person name="Zhang Y."/>
            <person name="Qu T."/>
            <person name="Ni P."/>
            <person name="Miao G."/>
            <person name="Wang J."/>
            <person name="Wang Q."/>
            <person name="Steinberg C.E."/>
            <person name="Wang H."/>
            <person name="Li N."/>
            <person name="Qian L."/>
            <person name="Zhang G."/>
            <person name="Li Y."/>
            <person name="Yang H."/>
            <person name="Liu X."/>
            <person name="Wang J."/>
            <person name="Yin Y."/>
            <person name="Wang J."/>
        </authorList>
    </citation>
    <scope>NUCLEOTIDE SEQUENCE [LARGE SCALE GENOMIC DNA]</scope>
    <source>
        <strain evidence="6">05x7-T-G4-1.051#20</strain>
    </source>
</reference>
<dbReference type="HOGENOM" id="CLU_294101_0_0_1"/>
<dbReference type="AlphaFoldDB" id="K1S6J0"/>
<dbReference type="InterPro" id="IPR011990">
    <property type="entry name" value="TPR-like_helical_dom_sf"/>
</dbReference>
<evidence type="ECO:0000256" key="1">
    <source>
        <dbReference type="PROSITE-ProRule" id="PRU00302"/>
    </source>
</evidence>
<dbReference type="SMR" id="K1S6J0"/>
<evidence type="ECO:0000313" key="6">
    <source>
        <dbReference type="EMBL" id="EKC43036.1"/>
    </source>
</evidence>